<name>A0ABV7WHC1_9MICO</name>
<dbReference type="RefSeq" id="WP_340294683.1">
    <property type="nucleotide sequence ID" value="NZ_JBBEOI010000176.1"/>
</dbReference>
<dbReference type="InterPro" id="IPR050706">
    <property type="entry name" value="Cyclic-di-GMP_PDE-like"/>
</dbReference>
<dbReference type="Pfam" id="PF00563">
    <property type="entry name" value="EAL"/>
    <property type="match status" value="1"/>
</dbReference>
<dbReference type="InterPro" id="IPR001633">
    <property type="entry name" value="EAL_dom"/>
</dbReference>
<dbReference type="CDD" id="cd01948">
    <property type="entry name" value="EAL"/>
    <property type="match status" value="1"/>
</dbReference>
<accession>A0ABV7WHC1</accession>
<proteinExistence type="predicted"/>
<dbReference type="SUPFAM" id="SSF55781">
    <property type="entry name" value="GAF domain-like"/>
    <property type="match status" value="1"/>
</dbReference>
<dbReference type="InterPro" id="IPR029016">
    <property type="entry name" value="GAF-like_dom_sf"/>
</dbReference>
<dbReference type="PROSITE" id="PS50883">
    <property type="entry name" value="EAL"/>
    <property type="match status" value="1"/>
</dbReference>
<keyword evidence="3" id="KW-1185">Reference proteome</keyword>
<comment type="caution">
    <text evidence="2">The sequence shown here is derived from an EMBL/GenBank/DDBJ whole genome shotgun (WGS) entry which is preliminary data.</text>
</comment>
<dbReference type="PANTHER" id="PTHR33121:SF76">
    <property type="entry name" value="SIGNALING PROTEIN"/>
    <property type="match status" value="1"/>
</dbReference>
<dbReference type="SMART" id="SM00052">
    <property type="entry name" value="EAL"/>
    <property type="match status" value="1"/>
</dbReference>
<dbReference type="InterPro" id="IPR003018">
    <property type="entry name" value="GAF"/>
</dbReference>
<dbReference type="SMART" id="SM00065">
    <property type="entry name" value="GAF"/>
    <property type="match status" value="1"/>
</dbReference>
<protein>
    <submittedName>
        <fullName evidence="2">EAL domain-containing protein</fullName>
    </submittedName>
</protein>
<dbReference type="PANTHER" id="PTHR33121">
    <property type="entry name" value="CYCLIC DI-GMP PHOSPHODIESTERASE PDEF"/>
    <property type="match status" value="1"/>
</dbReference>
<dbReference type="Gene3D" id="3.30.450.40">
    <property type="match status" value="1"/>
</dbReference>
<organism evidence="2 3">
    <name type="scientific">Aquipuribacter hungaricus</name>
    <dbReference type="NCBI Taxonomy" id="545624"/>
    <lineage>
        <taxon>Bacteria</taxon>
        <taxon>Bacillati</taxon>
        <taxon>Actinomycetota</taxon>
        <taxon>Actinomycetes</taxon>
        <taxon>Micrococcales</taxon>
        <taxon>Intrasporangiaceae</taxon>
        <taxon>Aquipuribacter</taxon>
    </lineage>
</organism>
<evidence type="ECO:0000259" key="1">
    <source>
        <dbReference type="PROSITE" id="PS50883"/>
    </source>
</evidence>
<evidence type="ECO:0000313" key="2">
    <source>
        <dbReference type="EMBL" id="MFC3688658.1"/>
    </source>
</evidence>
<dbReference type="Gene3D" id="3.20.20.450">
    <property type="entry name" value="EAL domain"/>
    <property type="match status" value="1"/>
</dbReference>
<dbReference type="SUPFAM" id="SSF141868">
    <property type="entry name" value="EAL domain-like"/>
    <property type="match status" value="1"/>
</dbReference>
<reference evidence="3" key="1">
    <citation type="journal article" date="2019" name="Int. J. Syst. Evol. Microbiol.">
        <title>The Global Catalogue of Microorganisms (GCM) 10K type strain sequencing project: providing services to taxonomists for standard genome sequencing and annotation.</title>
        <authorList>
            <consortium name="The Broad Institute Genomics Platform"/>
            <consortium name="The Broad Institute Genome Sequencing Center for Infectious Disease"/>
            <person name="Wu L."/>
            <person name="Ma J."/>
        </authorList>
    </citation>
    <scope>NUCLEOTIDE SEQUENCE [LARGE SCALE GENOMIC DNA]</scope>
    <source>
        <strain evidence="3">NCAIM B.02333</strain>
    </source>
</reference>
<dbReference type="Pfam" id="PF13185">
    <property type="entry name" value="GAF_2"/>
    <property type="match status" value="1"/>
</dbReference>
<feature type="domain" description="EAL" evidence="1">
    <location>
        <begin position="179"/>
        <end position="409"/>
    </location>
</feature>
<dbReference type="Proteomes" id="UP001595685">
    <property type="component" value="Unassembled WGS sequence"/>
</dbReference>
<evidence type="ECO:0000313" key="3">
    <source>
        <dbReference type="Proteomes" id="UP001595685"/>
    </source>
</evidence>
<dbReference type="EMBL" id="JBHRWW010000005">
    <property type="protein sequence ID" value="MFC3688658.1"/>
    <property type="molecule type" value="Genomic_DNA"/>
</dbReference>
<sequence>MTTSCPSAPVDLPEVVKVAEELASGLRTDYDDCVELVLAGLRQRLGFDVAFVGQFRDGNRVVEAVDSDPEDASILEAGLSEPLEQSYCARVADGRLPEFVHDARAQPAVQDLPATRGLPVGTHLSVPIRYSDGDVYGTLCGFTQTPDPGIRERDLGVMRLVARLLARYLEGDRLPRRSREQTREDVEQVIDAGGPAVVYQPVRDLASMDVVGYEALSRFGDGALPDEWFARAASVGMGVELEIAAVRKALTRLPDVPGRAYLAVNLSAAAICSDEMPRALGPLDLSAVVVELTEQTGVTDYAAMRERVGWLRGRGGRVAIDDAGAGYAGLQRILEMSPDVIKLDRALVHDVAEDEARQALVAALTWFARRTGATLVAEGVETSAEVEVLRQLGVPLGQGYHLGMPALLD</sequence>
<gene>
    <name evidence="2" type="ORF">ACFOLH_09925</name>
</gene>
<dbReference type="InterPro" id="IPR035919">
    <property type="entry name" value="EAL_sf"/>
</dbReference>